<name>A0A3S5A4C4_9PLAT</name>
<gene>
    <name evidence="1" type="ORF">PXEA_LOCUS12937</name>
</gene>
<reference evidence="1" key="1">
    <citation type="submission" date="2018-11" db="EMBL/GenBank/DDBJ databases">
        <authorList>
            <consortium name="Pathogen Informatics"/>
        </authorList>
    </citation>
    <scope>NUCLEOTIDE SEQUENCE</scope>
</reference>
<comment type="caution">
    <text evidence="1">The sequence shown here is derived from an EMBL/GenBank/DDBJ whole genome shotgun (WGS) entry which is preliminary data.</text>
</comment>
<evidence type="ECO:0000313" key="1">
    <source>
        <dbReference type="EMBL" id="VEL19497.1"/>
    </source>
</evidence>
<dbReference type="EMBL" id="CAAALY010041831">
    <property type="protein sequence ID" value="VEL19497.1"/>
    <property type="molecule type" value="Genomic_DNA"/>
</dbReference>
<proteinExistence type="predicted"/>
<organism evidence="1 2">
    <name type="scientific">Protopolystoma xenopodis</name>
    <dbReference type="NCBI Taxonomy" id="117903"/>
    <lineage>
        <taxon>Eukaryota</taxon>
        <taxon>Metazoa</taxon>
        <taxon>Spiralia</taxon>
        <taxon>Lophotrochozoa</taxon>
        <taxon>Platyhelminthes</taxon>
        <taxon>Monogenea</taxon>
        <taxon>Polyopisthocotylea</taxon>
        <taxon>Polystomatidea</taxon>
        <taxon>Polystomatidae</taxon>
        <taxon>Protopolystoma</taxon>
    </lineage>
</organism>
<accession>A0A3S5A4C4</accession>
<dbReference type="AlphaFoldDB" id="A0A3S5A4C4"/>
<sequence length="104" mass="11435">MRSTYPMLVPPTALTGPQQNFDSFLPHLCSSSTNYSAIPAAAATAEIQRTQPFIHLQQTPNYPQSGILPRFTGLLQQSFISSDTLPQQQAQTRFPLTPSMPICV</sequence>
<dbReference type="Proteomes" id="UP000784294">
    <property type="component" value="Unassembled WGS sequence"/>
</dbReference>
<keyword evidence="2" id="KW-1185">Reference proteome</keyword>
<evidence type="ECO:0000313" key="2">
    <source>
        <dbReference type="Proteomes" id="UP000784294"/>
    </source>
</evidence>
<protein>
    <submittedName>
        <fullName evidence="1">Uncharacterized protein</fullName>
    </submittedName>
</protein>